<dbReference type="AlphaFoldDB" id="A0A0E9TEA0"/>
<sequence>MRSTLSPKSISGRAGMCISSARRSMSLDFMMWVFSAVTFHGPNVKSCLLLLNPWDIMADKRASRLSSSVYIRT</sequence>
<name>A0A0E9TEA0_ANGAN</name>
<protein>
    <submittedName>
        <fullName evidence="1">Uncharacterized protein</fullName>
    </submittedName>
</protein>
<organism evidence="1">
    <name type="scientific">Anguilla anguilla</name>
    <name type="common">European freshwater eel</name>
    <name type="synonym">Muraena anguilla</name>
    <dbReference type="NCBI Taxonomy" id="7936"/>
    <lineage>
        <taxon>Eukaryota</taxon>
        <taxon>Metazoa</taxon>
        <taxon>Chordata</taxon>
        <taxon>Craniata</taxon>
        <taxon>Vertebrata</taxon>
        <taxon>Euteleostomi</taxon>
        <taxon>Actinopterygii</taxon>
        <taxon>Neopterygii</taxon>
        <taxon>Teleostei</taxon>
        <taxon>Anguilliformes</taxon>
        <taxon>Anguillidae</taxon>
        <taxon>Anguilla</taxon>
    </lineage>
</organism>
<accession>A0A0E9TEA0</accession>
<proteinExistence type="predicted"/>
<evidence type="ECO:0000313" key="1">
    <source>
        <dbReference type="EMBL" id="JAH51068.1"/>
    </source>
</evidence>
<reference evidence="1" key="2">
    <citation type="journal article" date="2015" name="Fish Shellfish Immunol.">
        <title>Early steps in the European eel (Anguilla anguilla)-Vibrio vulnificus interaction in the gills: Role of the RtxA13 toxin.</title>
        <authorList>
            <person name="Callol A."/>
            <person name="Pajuelo D."/>
            <person name="Ebbesson L."/>
            <person name="Teles M."/>
            <person name="MacKenzie S."/>
            <person name="Amaro C."/>
        </authorList>
    </citation>
    <scope>NUCLEOTIDE SEQUENCE</scope>
</reference>
<dbReference type="EMBL" id="GBXM01057509">
    <property type="protein sequence ID" value="JAH51068.1"/>
    <property type="molecule type" value="Transcribed_RNA"/>
</dbReference>
<reference evidence="1" key="1">
    <citation type="submission" date="2014-11" db="EMBL/GenBank/DDBJ databases">
        <authorList>
            <person name="Amaro Gonzalez C."/>
        </authorList>
    </citation>
    <scope>NUCLEOTIDE SEQUENCE</scope>
</reference>